<evidence type="ECO:0000313" key="5">
    <source>
        <dbReference type="EMBL" id="ETW93430.1"/>
    </source>
</evidence>
<dbReference type="GO" id="GO:1904680">
    <property type="term" value="F:peptide transmembrane transporter activity"/>
    <property type="evidence" value="ECO:0007669"/>
    <property type="project" value="TreeGrafter"/>
</dbReference>
<comment type="similarity">
    <text evidence="1">Belongs to the bacterial solute-binding protein 5 family.</text>
</comment>
<dbReference type="InterPro" id="IPR039424">
    <property type="entry name" value="SBP_5"/>
</dbReference>
<dbReference type="HOGENOM" id="CLU_017028_7_0_7"/>
<dbReference type="SUPFAM" id="SSF53850">
    <property type="entry name" value="Periplasmic binding protein-like II"/>
    <property type="match status" value="1"/>
</dbReference>
<dbReference type="Gene3D" id="3.90.76.10">
    <property type="entry name" value="Dipeptide-binding Protein, Domain 1"/>
    <property type="match status" value="1"/>
</dbReference>
<dbReference type="Gene3D" id="3.40.190.10">
    <property type="entry name" value="Periplasmic binding protein-like II"/>
    <property type="match status" value="1"/>
</dbReference>
<name>W4L6X5_ENTF1</name>
<comment type="caution">
    <text evidence="5">The sequence shown here is derived from an EMBL/GenBank/DDBJ whole genome shotgun (WGS) entry which is preliminary data.</text>
</comment>
<gene>
    <name evidence="5" type="ORF">ETSY1_39275</name>
</gene>
<dbReference type="GO" id="GO:0043190">
    <property type="term" value="C:ATP-binding cassette (ABC) transporter complex"/>
    <property type="evidence" value="ECO:0007669"/>
    <property type="project" value="InterPro"/>
</dbReference>
<dbReference type="PIRSF" id="PIRSF002741">
    <property type="entry name" value="MppA"/>
    <property type="match status" value="1"/>
</dbReference>
<dbReference type="CDD" id="cd00995">
    <property type="entry name" value="PBP2_NikA_DppA_OppA_like"/>
    <property type="match status" value="1"/>
</dbReference>
<evidence type="ECO:0000256" key="1">
    <source>
        <dbReference type="ARBA" id="ARBA00005695"/>
    </source>
</evidence>
<evidence type="ECO:0000256" key="2">
    <source>
        <dbReference type="ARBA" id="ARBA00022448"/>
    </source>
</evidence>
<accession>W4L6X5</accession>
<dbReference type="InterPro" id="IPR023765">
    <property type="entry name" value="SBP_5_CS"/>
</dbReference>
<sequence>MDPAHATDIYASIVLNQLFDGLVQFDSHLNPIPALAGFWEASPDGLTWTFYLRKGVKFHHGREVTAEDFVYSFTRLLDPATKSRMARRLKHIRGAEAFRAQKASRVEGLQALDRYTLQIALTRPYTALLSVLAMANMKVVPREIVEQTDKPFGEHPVGTGAFTFRTWERNQRIVLDAYQAYHEGRPFLNQVQFKIGKQDSEMLEAFLRGELEESMVPSSKIGEIQNHPRYRNYVHLRKPLLHILYIGFNTQKSPFTDRRVRQAFNYAINKEAIVREIRNGNANVAYGILPPGMPGYDPTIKGYYYNPTRAQELLAEAGYPGGKGLPVIDLWYSTKETTGPREMEAYRDDLAAIGVKINIRKAKDWPTFKELLNAGTPAMFRLAWHSDIPDPDNVFFPLLYSQSRLNRTVYRNAEIDKVIEQARGQRDYMQRIQLYREAERRVLNDANWISQHHRVFENLYQPYVRGMKRTP</sequence>
<dbReference type="InterPro" id="IPR000914">
    <property type="entry name" value="SBP_5_dom"/>
</dbReference>
<dbReference type="Pfam" id="PF00496">
    <property type="entry name" value="SBP_bac_5"/>
    <property type="match status" value="1"/>
</dbReference>
<evidence type="ECO:0000256" key="3">
    <source>
        <dbReference type="ARBA" id="ARBA00022729"/>
    </source>
</evidence>
<evidence type="ECO:0000259" key="4">
    <source>
        <dbReference type="Pfam" id="PF00496"/>
    </source>
</evidence>
<dbReference type="GO" id="GO:0015833">
    <property type="term" value="P:peptide transport"/>
    <property type="evidence" value="ECO:0007669"/>
    <property type="project" value="TreeGrafter"/>
</dbReference>
<dbReference type="Proteomes" id="UP000019141">
    <property type="component" value="Unassembled WGS sequence"/>
</dbReference>
<dbReference type="InterPro" id="IPR030678">
    <property type="entry name" value="Peptide/Ni-bd"/>
</dbReference>
<feature type="domain" description="Solute-binding protein family 5" evidence="4">
    <location>
        <begin position="31"/>
        <end position="402"/>
    </location>
</feature>
<dbReference type="GO" id="GO:0030288">
    <property type="term" value="C:outer membrane-bounded periplasmic space"/>
    <property type="evidence" value="ECO:0007669"/>
    <property type="project" value="UniProtKB-ARBA"/>
</dbReference>
<dbReference type="PROSITE" id="PS01040">
    <property type="entry name" value="SBP_BACTERIAL_5"/>
    <property type="match status" value="1"/>
</dbReference>
<protein>
    <recommendedName>
        <fullName evidence="4">Solute-binding protein family 5 domain-containing protein</fullName>
    </recommendedName>
</protein>
<keyword evidence="2" id="KW-0813">Transport</keyword>
<organism evidence="5 6">
    <name type="scientific">Entotheonella factor</name>
    <dbReference type="NCBI Taxonomy" id="1429438"/>
    <lineage>
        <taxon>Bacteria</taxon>
        <taxon>Pseudomonadati</taxon>
        <taxon>Nitrospinota/Tectimicrobiota group</taxon>
        <taxon>Candidatus Tectimicrobiota</taxon>
        <taxon>Candidatus Entotheonellia</taxon>
        <taxon>Candidatus Entotheonellales</taxon>
        <taxon>Candidatus Entotheonellaceae</taxon>
        <taxon>Candidatus Entotheonella</taxon>
    </lineage>
</organism>
<dbReference type="Gene3D" id="3.10.105.10">
    <property type="entry name" value="Dipeptide-binding Protein, Domain 3"/>
    <property type="match status" value="1"/>
</dbReference>
<feature type="non-terminal residue" evidence="5">
    <location>
        <position position="471"/>
    </location>
</feature>
<evidence type="ECO:0000313" key="6">
    <source>
        <dbReference type="Proteomes" id="UP000019141"/>
    </source>
</evidence>
<reference evidence="5 6" key="1">
    <citation type="journal article" date="2014" name="Nature">
        <title>An environmental bacterial taxon with a large and distinct metabolic repertoire.</title>
        <authorList>
            <person name="Wilson M.C."/>
            <person name="Mori T."/>
            <person name="Ruckert C."/>
            <person name="Uria A.R."/>
            <person name="Helf M.J."/>
            <person name="Takada K."/>
            <person name="Gernert C."/>
            <person name="Steffens U.A."/>
            <person name="Heycke N."/>
            <person name="Schmitt S."/>
            <person name="Rinke C."/>
            <person name="Helfrich E.J."/>
            <person name="Brachmann A.O."/>
            <person name="Gurgui C."/>
            <person name="Wakimoto T."/>
            <person name="Kracht M."/>
            <person name="Crusemann M."/>
            <person name="Hentschel U."/>
            <person name="Abe I."/>
            <person name="Matsunaga S."/>
            <person name="Kalinowski J."/>
            <person name="Takeyama H."/>
            <person name="Piel J."/>
        </authorList>
    </citation>
    <scope>NUCLEOTIDE SEQUENCE [LARGE SCALE GENOMIC DNA]</scope>
    <source>
        <strain evidence="6">TSY1</strain>
    </source>
</reference>
<keyword evidence="6" id="KW-1185">Reference proteome</keyword>
<proteinExistence type="inferred from homology"/>
<dbReference type="EMBL" id="AZHW01001239">
    <property type="protein sequence ID" value="ETW93430.1"/>
    <property type="molecule type" value="Genomic_DNA"/>
</dbReference>
<keyword evidence="3" id="KW-0732">Signal</keyword>
<dbReference type="AlphaFoldDB" id="W4L6X5"/>
<dbReference type="PANTHER" id="PTHR30290">
    <property type="entry name" value="PERIPLASMIC BINDING COMPONENT OF ABC TRANSPORTER"/>
    <property type="match status" value="1"/>
</dbReference>
<dbReference type="PANTHER" id="PTHR30290:SF9">
    <property type="entry name" value="OLIGOPEPTIDE-BINDING PROTEIN APPA"/>
    <property type="match status" value="1"/>
</dbReference>